<evidence type="ECO:0000313" key="13">
    <source>
        <dbReference type="Proteomes" id="UP000320359"/>
    </source>
</evidence>
<dbReference type="GO" id="GO:0009279">
    <property type="term" value="C:cell outer membrane"/>
    <property type="evidence" value="ECO:0007669"/>
    <property type="project" value="UniProtKB-SubCell"/>
</dbReference>
<evidence type="ECO:0000256" key="3">
    <source>
        <dbReference type="ARBA" id="ARBA00022452"/>
    </source>
</evidence>
<evidence type="ECO:0000256" key="1">
    <source>
        <dbReference type="ARBA" id="ARBA00004571"/>
    </source>
</evidence>
<dbReference type="EMBL" id="VJWL01000002">
    <property type="protein sequence ID" value="TRW48668.1"/>
    <property type="molecule type" value="Genomic_DNA"/>
</dbReference>
<accession>A0A552X0T8</accession>
<evidence type="ECO:0000256" key="2">
    <source>
        <dbReference type="ARBA" id="ARBA00022448"/>
    </source>
</evidence>
<keyword evidence="12" id="KW-0675">Receptor</keyword>
<evidence type="ECO:0000313" key="12">
    <source>
        <dbReference type="EMBL" id="TRW48668.1"/>
    </source>
</evidence>
<keyword evidence="4 8" id="KW-0812">Transmembrane</keyword>
<keyword evidence="7 8" id="KW-0998">Cell outer membrane</keyword>
<gene>
    <name evidence="12" type="ORF">FM042_06690</name>
</gene>
<feature type="domain" description="TonB-dependent receptor plug" evidence="11">
    <location>
        <begin position="64"/>
        <end position="171"/>
    </location>
</feature>
<evidence type="ECO:0000256" key="7">
    <source>
        <dbReference type="ARBA" id="ARBA00023237"/>
    </source>
</evidence>
<comment type="subcellular location">
    <subcellularLocation>
        <location evidence="1 8">Cell outer membrane</location>
        <topology evidence="1 8">Multi-pass membrane protein</topology>
    </subcellularLocation>
</comment>
<dbReference type="OrthoDB" id="9760620at2"/>
<dbReference type="InterPro" id="IPR039426">
    <property type="entry name" value="TonB-dep_rcpt-like"/>
</dbReference>
<comment type="caution">
    <text evidence="12">The sequence shown here is derived from an EMBL/GenBank/DDBJ whole genome shotgun (WGS) entry which is preliminary data.</text>
</comment>
<evidence type="ECO:0000256" key="4">
    <source>
        <dbReference type="ARBA" id="ARBA00022692"/>
    </source>
</evidence>
<dbReference type="Proteomes" id="UP000320359">
    <property type="component" value="Unassembled WGS sequence"/>
</dbReference>
<dbReference type="PANTHER" id="PTHR30069:SF28">
    <property type="entry name" value="TONB-DEPENDENT RECEPTOR YNCD-RELATED"/>
    <property type="match status" value="1"/>
</dbReference>
<evidence type="ECO:0000256" key="6">
    <source>
        <dbReference type="ARBA" id="ARBA00023136"/>
    </source>
</evidence>
<dbReference type="Pfam" id="PF00593">
    <property type="entry name" value="TonB_dep_Rec_b-barrel"/>
    <property type="match status" value="1"/>
</dbReference>
<dbReference type="InterPro" id="IPR036942">
    <property type="entry name" value="Beta-barrel_TonB_sf"/>
</dbReference>
<dbReference type="InterPro" id="IPR012910">
    <property type="entry name" value="Plug_dom"/>
</dbReference>
<dbReference type="InterPro" id="IPR000531">
    <property type="entry name" value="Beta-barrel_TonB"/>
</dbReference>
<evidence type="ECO:0000256" key="9">
    <source>
        <dbReference type="RuleBase" id="RU003357"/>
    </source>
</evidence>
<evidence type="ECO:0000259" key="11">
    <source>
        <dbReference type="Pfam" id="PF07715"/>
    </source>
</evidence>
<protein>
    <submittedName>
        <fullName evidence="12">TonB-dependent receptor</fullName>
    </submittedName>
</protein>
<comment type="similarity">
    <text evidence="8 9">Belongs to the TonB-dependent receptor family.</text>
</comment>
<feature type="domain" description="TonB-dependent receptor-like beta-barrel" evidence="10">
    <location>
        <begin position="269"/>
        <end position="661"/>
    </location>
</feature>
<evidence type="ECO:0000259" key="10">
    <source>
        <dbReference type="Pfam" id="PF00593"/>
    </source>
</evidence>
<dbReference type="AlphaFoldDB" id="A0A552X0T8"/>
<keyword evidence="13" id="KW-1185">Reference proteome</keyword>
<keyword evidence="3 8" id="KW-1134">Transmembrane beta strand</keyword>
<organism evidence="12 13">
    <name type="scientific">Aliidiomarina halalkaliphila</name>
    <dbReference type="NCBI Taxonomy" id="2593535"/>
    <lineage>
        <taxon>Bacteria</taxon>
        <taxon>Pseudomonadati</taxon>
        <taxon>Pseudomonadota</taxon>
        <taxon>Gammaproteobacteria</taxon>
        <taxon>Alteromonadales</taxon>
        <taxon>Idiomarinaceae</taxon>
        <taxon>Aliidiomarina</taxon>
    </lineage>
</organism>
<sequence length="698" mass="78778">MANVVPFSDDGFQLNTIRLAVLASLFLSSVQAQTVDTTETEDTAAINDYVVVTATRTERPWIATPASVERVDVSQQLPGQRTDAAELLQGLAGVQTDTRYNFAQDTRVVLRGFGTRAAFGVRGVRMRLDGIPLSMPDGQAQTSSILLDEPARVEVLRGPFAAIYGNSAGGVIDLQSERPLRSELTADLSAGSANRERQRLRGVYAQEQHSFSLDYARFRTDGDRPRSQVERDQWAARWYMDVTDSMELILRWDDNDAPLLQDPLALTPEQWREDPSQTASQATTFDTRKTIRHRQQSITLRDQLDATEWRVAAWTGQRDIEQYLAFPGAAITASGGVVDLERSFAGVNATYSWLPLHEHDWRVTLGVDFERQTDERKGYVNQMGTRGDLRRDETGRVRSQDVALISDYAINPRMTWLFGLRYSDLDFQVDDRFIVPGNPDDSGETSYQEWSWSSGVNYQINPNLSGFIATGRGFETPTLTEMAYQNEGTGLNTDLRAAKLEQHELGLKWFRGNWRGQASAFTIDTRDDLVVDQSIDGRTTYRNAARTERQGIELSTYWAANDYWLIRTAYTWLDARYRGDENDGNRLPGLARSNLYSQLEWRPWGDQRIRISLENQYRSRVPTTDSNNEYAPAASVWNAAIQSSYGIANWSLKPWLRINNLGDKTYVGSVVVNQGNGRSFEPAPGRIWLAGFTLSRAF</sequence>
<dbReference type="GO" id="GO:0044718">
    <property type="term" value="P:siderophore transmembrane transport"/>
    <property type="evidence" value="ECO:0007669"/>
    <property type="project" value="TreeGrafter"/>
</dbReference>
<keyword evidence="5 9" id="KW-0798">TonB box</keyword>
<evidence type="ECO:0000256" key="8">
    <source>
        <dbReference type="PROSITE-ProRule" id="PRU01360"/>
    </source>
</evidence>
<dbReference type="RefSeq" id="WP_143235653.1">
    <property type="nucleotide sequence ID" value="NZ_VJWL01000002.1"/>
</dbReference>
<dbReference type="InterPro" id="IPR037066">
    <property type="entry name" value="Plug_dom_sf"/>
</dbReference>
<dbReference type="Gene3D" id="2.170.130.10">
    <property type="entry name" value="TonB-dependent receptor, plug domain"/>
    <property type="match status" value="1"/>
</dbReference>
<dbReference type="PROSITE" id="PS52016">
    <property type="entry name" value="TONB_DEPENDENT_REC_3"/>
    <property type="match status" value="1"/>
</dbReference>
<dbReference type="GO" id="GO:0015344">
    <property type="term" value="F:siderophore uptake transmembrane transporter activity"/>
    <property type="evidence" value="ECO:0007669"/>
    <property type="project" value="TreeGrafter"/>
</dbReference>
<dbReference type="PANTHER" id="PTHR30069">
    <property type="entry name" value="TONB-DEPENDENT OUTER MEMBRANE RECEPTOR"/>
    <property type="match status" value="1"/>
</dbReference>
<evidence type="ECO:0000256" key="5">
    <source>
        <dbReference type="ARBA" id="ARBA00023077"/>
    </source>
</evidence>
<dbReference type="Gene3D" id="2.40.170.20">
    <property type="entry name" value="TonB-dependent receptor, beta-barrel domain"/>
    <property type="match status" value="1"/>
</dbReference>
<keyword evidence="2 8" id="KW-0813">Transport</keyword>
<dbReference type="Pfam" id="PF07715">
    <property type="entry name" value="Plug"/>
    <property type="match status" value="1"/>
</dbReference>
<name>A0A552X0T8_9GAMM</name>
<dbReference type="SUPFAM" id="SSF56935">
    <property type="entry name" value="Porins"/>
    <property type="match status" value="1"/>
</dbReference>
<keyword evidence="6 8" id="KW-0472">Membrane</keyword>
<proteinExistence type="inferred from homology"/>
<reference evidence="12 13" key="1">
    <citation type="submission" date="2019-07" db="EMBL/GenBank/DDBJ databases">
        <authorList>
            <person name="Yang M."/>
            <person name="Zhao D."/>
            <person name="Xiang H."/>
        </authorList>
    </citation>
    <scope>NUCLEOTIDE SEQUENCE [LARGE SCALE GENOMIC DNA]</scope>
    <source>
        <strain evidence="12 13">IM1326</strain>
    </source>
</reference>